<dbReference type="InterPro" id="IPR013088">
    <property type="entry name" value="Znf_NHR/GATA"/>
</dbReference>
<dbReference type="InterPro" id="IPR001628">
    <property type="entry name" value="Znf_hrmn_rcpt"/>
</dbReference>
<keyword evidence="3 11" id="KW-0479">Metal-binding</keyword>
<dbReference type="SMART" id="SM00399">
    <property type="entry name" value="ZnF_C4"/>
    <property type="match status" value="1"/>
</dbReference>
<gene>
    <name evidence="14" type="ORF">DdX_13804</name>
</gene>
<feature type="domain" description="NR LBD" evidence="13">
    <location>
        <begin position="255"/>
        <end position="494"/>
    </location>
</feature>
<evidence type="ECO:0000259" key="12">
    <source>
        <dbReference type="PROSITE" id="PS51030"/>
    </source>
</evidence>
<keyword evidence="8 11" id="KW-0804">Transcription</keyword>
<dbReference type="InterPro" id="IPR035500">
    <property type="entry name" value="NHR-like_dom_sf"/>
</dbReference>
<evidence type="ECO:0000256" key="11">
    <source>
        <dbReference type="RuleBase" id="RU004334"/>
    </source>
</evidence>
<evidence type="ECO:0000313" key="15">
    <source>
        <dbReference type="Proteomes" id="UP001201812"/>
    </source>
</evidence>
<keyword evidence="15" id="KW-1185">Reference proteome</keyword>
<evidence type="ECO:0000256" key="6">
    <source>
        <dbReference type="ARBA" id="ARBA00023015"/>
    </source>
</evidence>
<dbReference type="Gene3D" id="1.10.565.10">
    <property type="entry name" value="Retinoid X Receptor"/>
    <property type="match status" value="1"/>
</dbReference>
<accession>A0AAD4MVT3</accession>
<dbReference type="EMBL" id="JAKKPZ010000059">
    <property type="protein sequence ID" value="KAI1705199.1"/>
    <property type="molecule type" value="Genomic_DNA"/>
</dbReference>
<dbReference type="PROSITE" id="PS00031">
    <property type="entry name" value="NUCLEAR_REC_DBD_1"/>
    <property type="match status" value="1"/>
</dbReference>
<evidence type="ECO:0000256" key="7">
    <source>
        <dbReference type="ARBA" id="ARBA00023125"/>
    </source>
</evidence>
<dbReference type="GO" id="GO:0000978">
    <property type="term" value="F:RNA polymerase II cis-regulatory region sequence-specific DNA binding"/>
    <property type="evidence" value="ECO:0007669"/>
    <property type="project" value="InterPro"/>
</dbReference>
<feature type="domain" description="Nuclear receptor" evidence="12">
    <location>
        <begin position="96"/>
        <end position="170"/>
    </location>
</feature>
<evidence type="ECO:0000256" key="4">
    <source>
        <dbReference type="ARBA" id="ARBA00022771"/>
    </source>
</evidence>
<dbReference type="SUPFAM" id="SSF57716">
    <property type="entry name" value="Glucocorticoid receptor-like (DNA-binding domain)"/>
    <property type="match status" value="1"/>
</dbReference>
<comment type="similarity">
    <text evidence="2 11">Belongs to the nuclear hormone receptor family.</text>
</comment>
<dbReference type="Pfam" id="PF00104">
    <property type="entry name" value="Hormone_recep"/>
    <property type="match status" value="1"/>
</dbReference>
<keyword evidence="10 11" id="KW-0539">Nucleus</keyword>
<dbReference type="InterPro" id="IPR049636">
    <property type="entry name" value="HNF4-like_DBD"/>
</dbReference>
<reference evidence="14" key="1">
    <citation type="submission" date="2022-01" db="EMBL/GenBank/DDBJ databases">
        <title>Genome Sequence Resource for Two Populations of Ditylenchus destructor, the Migratory Endoparasitic Phytonematode.</title>
        <authorList>
            <person name="Zhang H."/>
            <person name="Lin R."/>
            <person name="Xie B."/>
        </authorList>
    </citation>
    <scope>NUCLEOTIDE SEQUENCE</scope>
    <source>
        <strain evidence="14">BazhouSP</strain>
    </source>
</reference>
<evidence type="ECO:0000256" key="1">
    <source>
        <dbReference type="ARBA" id="ARBA00004123"/>
    </source>
</evidence>
<dbReference type="GO" id="GO:0005634">
    <property type="term" value="C:nucleus"/>
    <property type="evidence" value="ECO:0007669"/>
    <property type="project" value="UniProtKB-SubCell"/>
</dbReference>
<dbReference type="PRINTS" id="PR00398">
    <property type="entry name" value="STRDHORMONER"/>
</dbReference>
<dbReference type="PRINTS" id="PR00047">
    <property type="entry name" value="STROIDFINGER"/>
</dbReference>
<keyword evidence="7 11" id="KW-0238">DNA-binding</keyword>
<dbReference type="AlphaFoldDB" id="A0AAD4MVT3"/>
<dbReference type="PROSITE" id="PS51030">
    <property type="entry name" value="NUCLEAR_REC_DBD_2"/>
    <property type="match status" value="1"/>
</dbReference>
<sequence>MLTLIGETKYDNMPCASSSLTTENDPVDLRITKFIFDPPEKFEKPQEWKNLENTAPLSYLQNMPLTTPSSKCFKSRSRKMVMDKQKLKTGVKTEAPQKCSVCGSPTSCCHYDVPACNGCKTFFRRTLVLKKKYECKNNGKCNVVDNSEHCRACRFDRSLIVGMKPEAVALPASPDCQKFFKDVMSRKSYLLGKLNANVTVSTSKAPLEETYETQVLVSLMYVEEKLKKIRESCHWRDDSFFDIDVRELIHGNQNELSQADKYVLKEEPAWTPTHNPHLDVEMQKRMLERWPPFLTLDLFLSVEAAKTFPFFHQLEYFDQEVLLKHVALANAVLVQAFYSYQLNADTFTMPNGFSPIQSTFWKRCVLDDVNRERVSTLKQLIYCRVMEPFFRVGLTMEEFVLLKAIIYSNSAIPELSTHGKGLLEKQAEFYSKILLKHLQTHMGPLRGARKYSDIISLVDCVFRSAQNQREFHIYLQTVFRFRRSCPKFMDFLMYG</sequence>
<evidence type="ECO:0000256" key="3">
    <source>
        <dbReference type="ARBA" id="ARBA00022723"/>
    </source>
</evidence>
<organism evidence="14 15">
    <name type="scientific">Ditylenchus destructor</name>
    <dbReference type="NCBI Taxonomy" id="166010"/>
    <lineage>
        <taxon>Eukaryota</taxon>
        <taxon>Metazoa</taxon>
        <taxon>Ecdysozoa</taxon>
        <taxon>Nematoda</taxon>
        <taxon>Chromadorea</taxon>
        <taxon>Rhabditida</taxon>
        <taxon>Tylenchina</taxon>
        <taxon>Tylenchomorpha</taxon>
        <taxon>Sphaerularioidea</taxon>
        <taxon>Anguinidae</taxon>
        <taxon>Anguininae</taxon>
        <taxon>Ditylenchus</taxon>
    </lineage>
</organism>
<dbReference type="SUPFAM" id="SSF48508">
    <property type="entry name" value="Nuclear receptor ligand-binding domain"/>
    <property type="match status" value="1"/>
</dbReference>
<comment type="caution">
    <text evidence="14">The sequence shown here is derived from an EMBL/GenBank/DDBJ whole genome shotgun (WGS) entry which is preliminary data.</text>
</comment>
<dbReference type="GO" id="GO:0003700">
    <property type="term" value="F:DNA-binding transcription factor activity"/>
    <property type="evidence" value="ECO:0007669"/>
    <property type="project" value="InterPro"/>
</dbReference>
<dbReference type="CDD" id="cd06960">
    <property type="entry name" value="NR_DBD_HNF4A"/>
    <property type="match status" value="1"/>
</dbReference>
<evidence type="ECO:0000256" key="2">
    <source>
        <dbReference type="ARBA" id="ARBA00005993"/>
    </source>
</evidence>
<dbReference type="Proteomes" id="UP001201812">
    <property type="component" value="Unassembled WGS sequence"/>
</dbReference>
<evidence type="ECO:0000313" key="14">
    <source>
        <dbReference type="EMBL" id="KAI1705199.1"/>
    </source>
</evidence>
<dbReference type="InterPro" id="IPR050274">
    <property type="entry name" value="Nuclear_hormone_rcpt_NR2"/>
</dbReference>
<dbReference type="SMART" id="SM00430">
    <property type="entry name" value="HOLI"/>
    <property type="match status" value="1"/>
</dbReference>
<proteinExistence type="inferred from homology"/>
<dbReference type="Pfam" id="PF00105">
    <property type="entry name" value="zf-C4"/>
    <property type="match status" value="1"/>
</dbReference>
<protein>
    <submittedName>
        <fullName evidence="14">Zinc finger, c4 type (Two domains) domain-containing protein</fullName>
    </submittedName>
</protein>
<name>A0AAD4MVT3_9BILA</name>
<dbReference type="FunFam" id="3.30.50.10:FF:000030">
    <property type="entry name" value="Nuclear Hormone Receptor family"/>
    <property type="match status" value="1"/>
</dbReference>
<comment type="subcellular location">
    <subcellularLocation>
        <location evidence="1 11">Nucleus</location>
    </subcellularLocation>
</comment>
<dbReference type="InterPro" id="IPR000536">
    <property type="entry name" value="Nucl_hrmn_rcpt_lig-bd"/>
</dbReference>
<evidence type="ECO:0000256" key="9">
    <source>
        <dbReference type="ARBA" id="ARBA00023170"/>
    </source>
</evidence>
<evidence type="ECO:0000259" key="13">
    <source>
        <dbReference type="PROSITE" id="PS51843"/>
    </source>
</evidence>
<evidence type="ECO:0000256" key="8">
    <source>
        <dbReference type="ARBA" id="ARBA00023163"/>
    </source>
</evidence>
<dbReference type="GO" id="GO:0008270">
    <property type="term" value="F:zinc ion binding"/>
    <property type="evidence" value="ECO:0007669"/>
    <property type="project" value="UniProtKB-KW"/>
</dbReference>
<evidence type="ECO:0000256" key="10">
    <source>
        <dbReference type="ARBA" id="ARBA00023242"/>
    </source>
</evidence>
<keyword evidence="4 11" id="KW-0863">Zinc-finger</keyword>
<evidence type="ECO:0000256" key="5">
    <source>
        <dbReference type="ARBA" id="ARBA00022833"/>
    </source>
</evidence>
<keyword evidence="5 11" id="KW-0862">Zinc</keyword>
<dbReference type="PANTHER" id="PTHR24083">
    <property type="entry name" value="NUCLEAR HORMONE RECEPTOR"/>
    <property type="match status" value="1"/>
</dbReference>
<keyword evidence="6 11" id="KW-0805">Transcription regulation</keyword>
<dbReference type="InterPro" id="IPR001723">
    <property type="entry name" value="Nuclear_hrmn_rcpt"/>
</dbReference>
<keyword evidence="9 11" id="KW-0675">Receptor</keyword>
<dbReference type="Gene3D" id="3.30.50.10">
    <property type="entry name" value="Erythroid Transcription Factor GATA-1, subunit A"/>
    <property type="match status" value="1"/>
</dbReference>
<dbReference type="PROSITE" id="PS51843">
    <property type="entry name" value="NR_LBD"/>
    <property type="match status" value="1"/>
</dbReference>